<accession>A0ABZ2PI46</accession>
<reference evidence="1 2" key="1">
    <citation type="submission" date="2024-03" db="EMBL/GenBank/DDBJ databases">
        <title>Natural products discovery in diverse microorganisms through a two-stage MS feature dereplication strategy.</title>
        <authorList>
            <person name="Zhang R."/>
        </authorList>
    </citation>
    <scope>NUCLEOTIDE SEQUENCE [LARGE SCALE GENOMIC DNA]</scope>
    <source>
        <strain evidence="1 2">18930</strain>
    </source>
</reference>
<dbReference type="EMBL" id="CP147846">
    <property type="protein sequence ID" value="WXG68865.1"/>
    <property type="molecule type" value="Genomic_DNA"/>
</dbReference>
<gene>
    <name evidence="1" type="ORF">WDS16_27415</name>
</gene>
<proteinExistence type="predicted"/>
<sequence>MIARHIPTAPLQLASLPPRAEDCDSSLRYYDKEEIAMQELNAGWTVTGTYNEACAAEGHCPLYFGRGVEGGCRYYMVFRLEEGAVNGVDMSGITVVYNGDIGYSTFAEFMQNGSEAGVYVSDNATDAQRKVLDTLVLKSIGGLLVGKSFGVKYVPIEVSETDGAVSFKTPFGEMSQSLTKGGDGGPVRIENATLPFLKNLKHCHTTHWTYNDHGKNFDYKDRCGSWADFAFSG</sequence>
<dbReference type="InterPro" id="IPR009758">
    <property type="entry name" value="DUF1326"/>
</dbReference>
<protein>
    <submittedName>
        <fullName evidence="1">DUF1326 domain-containing protein</fullName>
    </submittedName>
</protein>
<dbReference type="RefSeq" id="WP_338889334.1">
    <property type="nucleotide sequence ID" value="NZ_CP147846.1"/>
</dbReference>
<evidence type="ECO:0000313" key="2">
    <source>
        <dbReference type="Proteomes" id="UP001432000"/>
    </source>
</evidence>
<dbReference type="Proteomes" id="UP001432000">
    <property type="component" value="Chromosome"/>
</dbReference>
<dbReference type="Pfam" id="PF07040">
    <property type="entry name" value="DUF1326"/>
    <property type="match status" value="1"/>
</dbReference>
<name>A0ABZ2PI46_9NOCA</name>
<evidence type="ECO:0000313" key="1">
    <source>
        <dbReference type="EMBL" id="WXG68865.1"/>
    </source>
</evidence>
<organism evidence="1 2">
    <name type="scientific">Rhodococcus sovatensis</name>
    <dbReference type="NCBI Taxonomy" id="1805840"/>
    <lineage>
        <taxon>Bacteria</taxon>
        <taxon>Bacillati</taxon>
        <taxon>Actinomycetota</taxon>
        <taxon>Actinomycetes</taxon>
        <taxon>Mycobacteriales</taxon>
        <taxon>Nocardiaceae</taxon>
        <taxon>Rhodococcus</taxon>
    </lineage>
</organism>
<keyword evidence="2" id="KW-1185">Reference proteome</keyword>